<feature type="compositionally biased region" description="Polar residues" evidence="25">
    <location>
        <begin position="93"/>
        <end position="103"/>
    </location>
</feature>
<dbReference type="GO" id="GO:0003887">
    <property type="term" value="F:DNA-directed DNA polymerase activity"/>
    <property type="evidence" value="ECO:0007669"/>
    <property type="project" value="UniProtKB-KW"/>
</dbReference>
<dbReference type="Pfam" id="PF06817">
    <property type="entry name" value="RVT_thumb"/>
    <property type="match status" value="1"/>
</dbReference>
<dbReference type="Gene3D" id="3.30.70.270">
    <property type="match status" value="2"/>
</dbReference>
<dbReference type="InterPro" id="IPR010999">
    <property type="entry name" value="Retrovr_matrix"/>
</dbReference>
<evidence type="ECO:0000259" key="29">
    <source>
        <dbReference type="PROSITE" id="PS50878"/>
    </source>
</evidence>
<dbReference type="PANTHER" id="PTHR41694">
    <property type="entry name" value="ENDOGENOUS RETROVIRUS GROUP K MEMBER POL PROTEIN"/>
    <property type="match status" value="1"/>
</dbReference>
<dbReference type="Pfam" id="PF02337">
    <property type="entry name" value="Gag_p10"/>
    <property type="match status" value="1"/>
</dbReference>
<dbReference type="InterPro" id="IPR036157">
    <property type="entry name" value="dUTPase-like_sf"/>
</dbReference>
<dbReference type="Gene3D" id="4.10.60.10">
    <property type="entry name" value="Zinc finger, CCHC-type"/>
    <property type="match status" value="1"/>
</dbReference>
<evidence type="ECO:0000256" key="18">
    <source>
        <dbReference type="ARBA" id="ARBA00022884"/>
    </source>
</evidence>
<evidence type="ECO:0000256" key="9">
    <source>
        <dbReference type="ARBA" id="ARBA00022695"/>
    </source>
</evidence>
<keyword evidence="32" id="KW-1185">Reference proteome</keyword>
<dbReference type="Gene3D" id="3.10.10.10">
    <property type="entry name" value="HIV Type 1 Reverse Transcriptase, subunit A, domain 1"/>
    <property type="match status" value="1"/>
</dbReference>
<evidence type="ECO:0000256" key="21">
    <source>
        <dbReference type="ARBA" id="ARBA00023172"/>
    </source>
</evidence>
<evidence type="ECO:0000259" key="30">
    <source>
        <dbReference type="PROSITE" id="PS50879"/>
    </source>
</evidence>
<feature type="domain" description="Reverse transcriptase" evidence="29">
    <location>
        <begin position="903"/>
        <end position="1091"/>
    </location>
</feature>
<dbReference type="InterPro" id="IPR001995">
    <property type="entry name" value="Peptidase_A2_cat"/>
</dbReference>
<feature type="compositionally biased region" description="Basic and acidic residues" evidence="25">
    <location>
        <begin position="1449"/>
        <end position="1466"/>
    </location>
</feature>
<feature type="region of interest" description="Disordered" evidence="25">
    <location>
        <begin position="145"/>
        <end position="191"/>
    </location>
</feature>
<dbReference type="SUPFAM" id="SSF50630">
    <property type="entry name" value="Acid proteases"/>
    <property type="match status" value="1"/>
</dbReference>
<dbReference type="CDD" id="cd07557">
    <property type="entry name" value="trimeric_dUTPase"/>
    <property type="match status" value="1"/>
</dbReference>
<organism evidence="31 32">
    <name type="scientific">Suricata suricatta</name>
    <name type="common">Meerkat</name>
    <dbReference type="NCBI Taxonomy" id="37032"/>
    <lineage>
        <taxon>Eukaryota</taxon>
        <taxon>Metazoa</taxon>
        <taxon>Chordata</taxon>
        <taxon>Craniata</taxon>
        <taxon>Vertebrata</taxon>
        <taxon>Euteleostomi</taxon>
        <taxon>Mammalia</taxon>
        <taxon>Eutheria</taxon>
        <taxon>Laurasiatheria</taxon>
        <taxon>Carnivora</taxon>
        <taxon>Feliformia</taxon>
        <taxon>Herpestidae</taxon>
        <taxon>Suricata</taxon>
    </lineage>
</organism>
<keyword evidence="14" id="KW-0255">Endonuclease</keyword>
<keyword evidence="7" id="KW-0645">Protease</keyword>
<dbReference type="InterPro" id="IPR034170">
    <property type="entry name" value="Retropepsin-like_cat_dom"/>
</dbReference>
<evidence type="ECO:0000256" key="22">
    <source>
        <dbReference type="ARBA" id="ARBA00023268"/>
    </source>
</evidence>
<dbReference type="InterPro" id="IPR000477">
    <property type="entry name" value="RT_dom"/>
</dbReference>
<dbReference type="InterPro" id="IPR045345">
    <property type="entry name" value="Gag_p24_C"/>
</dbReference>
<dbReference type="SMART" id="SM00343">
    <property type="entry name" value="ZnF_C2HC"/>
    <property type="match status" value="2"/>
</dbReference>
<keyword evidence="23" id="KW-0449">Lipoprotein</keyword>
<keyword evidence="17" id="KW-0862">Zinc</keyword>
<feature type="region of interest" description="Disordered" evidence="25">
    <location>
        <begin position="1449"/>
        <end position="1472"/>
    </location>
</feature>
<dbReference type="Ensembl" id="ENSSSUT00005025158.1">
    <property type="protein sequence ID" value="ENSSSUP00005021961.1"/>
    <property type="gene ID" value="ENSSSUG00005014346.1"/>
</dbReference>
<dbReference type="Gene3D" id="1.10.375.10">
    <property type="entry name" value="Human Immunodeficiency Virus Type 1 Capsid Protein"/>
    <property type="match status" value="1"/>
</dbReference>
<dbReference type="InterPro" id="IPR010661">
    <property type="entry name" value="RVT_thumb"/>
</dbReference>
<dbReference type="Proteomes" id="UP000472268">
    <property type="component" value="Unplaced"/>
</dbReference>
<dbReference type="PROSITE" id="PS50158">
    <property type="entry name" value="ZF_CCHC"/>
    <property type="match status" value="1"/>
</dbReference>
<dbReference type="InterPro" id="IPR036397">
    <property type="entry name" value="RNaseH_sf"/>
</dbReference>
<dbReference type="InterPro" id="IPR021109">
    <property type="entry name" value="Peptidase_aspartic_dom_sf"/>
</dbReference>
<dbReference type="InterPro" id="IPR033704">
    <property type="entry name" value="dUTPase_trimeric"/>
</dbReference>
<evidence type="ECO:0000313" key="32">
    <source>
        <dbReference type="Proteomes" id="UP000472268"/>
    </source>
</evidence>
<dbReference type="GO" id="GO:0006508">
    <property type="term" value="P:proteolysis"/>
    <property type="evidence" value="ECO:0007669"/>
    <property type="project" value="UniProtKB-KW"/>
</dbReference>
<keyword evidence="11" id="KW-0540">Nuclease</keyword>
<dbReference type="InterPro" id="IPR008916">
    <property type="entry name" value="Retrov_capsid_C"/>
</dbReference>
<dbReference type="InterPro" id="IPR018061">
    <property type="entry name" value="Retropepsins"/>
</dbReference>
<reference evidence="31" key="2">
    <citation type="submission" date="2025-09" db="UniProtKB">
        <authorList>
            <consortium name="Ensembl"/>
        </authorList>
    </citation>
    <scope>IDENTIFICATION</scope>
</reference>
<dbReference type="GO" id="GO:0003964">
    <property type="term" value="F:RNA-directed DNA polymerase activity"/>
    <property type="evidence" value="ECO:0007669"/>
    <property type="project" value="UniProtKB-KW"/>
</dbReference>
<dbReference type="InterPro" id="IPR001969">
    <property type="entry name" value="Aspartic_peptidase_AS"/>
</dbReference>
<dbReference type="Gene3D" id="1.10.150.490">
    <property type="entry name" value="Retroviral GAG p10 protein"/>
    <property type="match status" value="1"/>
</dbReference>
<keyword evidence="19" id="KW-0695">RNA-directed DNA polymerase</keyword>
<dbReference type="InterPro" id="IPR008919">
    <property type="entry name" value="Retrov_capsid_N"/>
</dbReference>
<dbReference type="Pfam" id="PF19317">
    <property type="entry name" value="Gag_p24_C"/>
    <property type="match status" value="1"/>
</dbReference>
<feature type="domain" description="G-patch" evidence="27">
    <location>
        <begin position="809"/>
        <end position="855"/>
    </location>
</feature>
<dbReference type="SUPFAM" id="SSF53098">
    <property type="entry name" value="Ribonuclease H-like"/>
    <property type="match status" value="1"/>
</dbReference>
<dbReference type="CDD" id="cd05482">
    <property type="entry name" value="HIV_retropepsin_like"/>
    <property type="match status" value="1"/>
</dbReference>
<feature type="domain" description="CCHC-type" evidence="26">
    <location>
        <begin position="488"/>
        <end position="503"/>
    </location>
</feature>
<evidence type="ECO:0000256" key="2">
    <source>
        <dbReference type="ARBA" id="ARBA00010879"/>
    </source>
</evidence>
<dbReference type="EC" id="3.4.23.50" evidence="5"/>
<keyword evidence="15 24" id="KW-0863">Zinc-finger</keyword>
<dbReference type="PANTHER" id="PTHR41694:SF3">
    <property type="entry name" value="RNA-DIRECTED DNA POLYMERASE-RELATED"/>
    <property type="match status" value="1"/>
</dbReference>
<dbReference type="SUPFAM" id="SSF47943">
    <property type="entry name" value="Retrovirus capsid protein, N-terminal core domain"/>
    <property type="match status" value="1"/>
</dbReference>
<dbReference type="Gene3D" id="2.40.70.10">
    <property type="entry name" value="Acid Proteases"/>
    <property type="match status" value="1"/>
</dbReference>
<dbReference type="Pfam" id="PF00078">
    <property type="entry name" value="RVT_1"/>
    <property type="match status" value="1"/>
</dbReference>
<dbReference type="InterPro" id="IPR000467">
    <property type="entry name" value="G_patch_dom"/>
</dbReference>
<dbReference type="SUPFAM" id="SSF56672">
    <property type="entry name" value="DNA/RNA polymerases"/>
    <property type="match status" value="1"/>
</dbReference>
<dbReference type="EC" id="3.1.26.4" evidence="3"/>
<evidence type="ECO:0000313" key="31">
    <source>
        <dbReference type="Ensembl" id="ENSSSUP00005021961.1"/>
    </source>
</evidence>
<evidence type="ECO:0000256" key="13">
    <source>
        <dbReference type="ARBA" id="ARBA00022758"/>
    </source>
</evidence>
<dbReference type="GO" id="GO:0004523">
    <property type="term" value="F:RNA-DNA hybrid ribonuclease activity"/>
    <property type="evidence" value="ECO:0007669"/>
    <property type="project" value="UniProtKB-EC"/>
</dbReference>
<feature type="domain" description="Peptidase A2" evidence="28">
    <location>
        <begin position="723"/>
        <end position="798"/>
    </location>
</feature>
<dbReference type="InterPro" id="IPR043502">
    <property type="entry name" value="DNA/RNA_pol_sf"/>
</dbReference>
<dbReference type="InterPro" id="IPR029054">
    <property type="entry name" value="dUTPase-like"/>
</dbReference>
<keyword evidence="12" id="KW-0479">Metal-binding</keyword>
<keyword evidence="13" id="KW-0688">Ribosomal frameshifting</keyword>
<evidence type="ECO:0000256" key="6">
    <source>
        <dbReference type="ARBA" id="ARBA00021895"/>
    </source>
</evidence>
<dbReference type="GO" id="GO:0004190">
    <property type="term" value="F:aspartic-type endopeptidase activity"/>
    <property type="evidence" value="ECO:0007669"/>
    <property type="project" value="InterPro"/>
</dbReference>
<evidence type="ECO:0000256" key="11">
    <source>
        <dbReference type="ARBA" id="ARBA00022722"/>
    </source>
</evidence>
<dbReference type="SMART" id="SM00443">
    <property type="entry name" value="G_patch"/>
    <property type="match status" value="1"/>
</dbReference>
<dbReference type="PROSITE" id="PS50174">
    <property type="entry name" value="G_PATCH"/>
    <property type="match status" value="1"/>
</dbReference>
<evidence type="ECO:0000256" key="19">
    <source>
        <dbReference type="ARBA" id="ARBA00022918"/>
    </source>
</evidence>
<accession>A0A673UKJ6</accession>
<evidence type="ECO:0000256" key="7">
    <source>
        <dbReference type="ARBA" id="ARBA00022670"/>
    </source>
</evidence>
<dbReference type="PROSITE" id="PS50175">
    <property type="entry name" value="ASP_PROT_RETROV"/>
    <property type="match status" value="1"/>
</dbReference>
<evidence type="ECO:0000256" key="12">
    <source>
        <dbReference type="ARBA" id="ARBA00022723"/>
    </source>
</evidence>
<dbReference type="Pfam" id="PF00607">
    <property type="entry name" value="Gag_p24"/>
    <property type="match status" value="1"/>
</dbReference>
<dbReference type="InterPro" id="IPR012337">
    <property type="entry name" value="RNaseH-like_sf"/>
</dbReference>
<dbReference type="GO" id="GO:0008270">
    <property type="term" value="F:zinc ion binding"/>
    <property type="evidence" value="ECO:0007669"/>
    <property type="project" value="UniProtKB-KW"/>
</dbReference>
<evidence type="ECO:0000259" key="26">
    <source>
        <dbReference type="PROSITE" id="PS50158"/>
    </source>
</evidence>
<dbReference type="EC" id="2.7.7.49" evidence="4"/>
<dbReference type="PROSITE" id="PS50878">
    <property type="entry name" value="RT_POL"/>
    <property type="match status" value="1"/>
</dbReference>
<keyword evidence="9" id="KW-0548">Nucleotidyltransferase</keyword>
<dbReference type="InterPro" id="IPR002156">
    <property type="entry name" value="RNaseH_domain"/>
</dbReference>
<dbReference type="InterPro" id="IPR003322">
    <property type="entry name" value="B_retro_matrix"/>
</dbReference>
<evidence type="ECO:0000256" key="23">
    <source>
        <dbReference type="ARBA" id="ARBA00023288"/>
    </source>
</evidence>
<evidence type="ECO:0000259" key="28">
    <source>
        <dbReference type="PROSITE" id="PS50175"/>
    </source>
</evidence>
<name>A0A673UKJ6_SURSU</name>
<dbReference type="InterPro" id="IPR001878">
    <property type="entry name" value="Znf_CCHC"/>
</dbReference>
<reference evidence="31" key="1">
    <citation type="submission" date="2025-08" db="UniProtKB">
        <authorList>
            <consortium name="Ensembl"/>
        </authorList>
    </citation>
    <scope>IDENTIFICATION</scope>
</reference>
<dbReference type="GO" id="GO:0005198">
    <property type="term" value="F:structural molecule activity"/>
    <property type="evidence" value="ECO:0007669"/>
    <property type="project" value="InterPro"/>
</dbReference>
<dbReference type="SUPFAM" id="SSF51283">
    <property type="entry name" value="dUTPase-like"/>
    <property type="match status" value="1"/>
</dbReference>
<dbReference type="PROSITE" id="PS50879">
    <property type="entry name" value="RNASE_H_1"/>
    <property type="match status" value="1"/>
</dbReference>
<evidence type="ECO:0000256" key="3">
    <source>
        <dbReference type="ARBA" id="ARBA00012180"/>
    </source>
</evidence>
<dbReference type="CDD" id="cd01645">
    <property type="entry name" value="RT_Rtv"/>
    <property type="match status" value="1"/>
</dbReference>
<keyword evidence="8" id="KW-0808">Transferase</keyword>
<keyword evidence="21" id="KW-0233">DNA recombination</keyword>
<evidence type="ECO:0000256" key="20">
    <source>
        <dbReference type="ARBA" id="ARBA00022932"/>
    </source>
</evidence>
<dbReference type="InterPro" id="IPR038124">
    <property type="entry name" value="B_retro_matrix_sf"/>
</dbReference>
<dbReference type="SUPFAM" id="SSF57756">
    <property type="entry name" value="Retrovirus zinc finger-like domains"/>
    <property type="match status" value="2"/>
</dbReference>
<sequence>MGNKEKKFFTEVLLHLLNQRRIKVTHDEITRFLHFVQEQCPWFPEEGTVDLQTWNKVGEQLRLYGPENVPVDVFSLWNWIRDALDPDPRGGKLSSNNLATGTTPPLPRGQNPTPLAMAVQDNEDSECHDSDGNETDLADEEAQCEAKKEEKGLPLDSSKPIRSKLKKSDMDRQALKPQQEAGVTPTAPYVRQCRDPPCPEKLLRTASLSNLAQAKRQAMLEGDFDFPLCFPVTFGPMNETDGAAGDPNWIPGSYKVLKELKAACAQYGPNAPYTITLVDSLTNHCMTPYDWFQVAKSCLPPGDYVRWRAEYEDRARDHLRRNRIKMREAGVSGDMIMGHSGWEAASDQVRIPLEGLKAVGTIATEAWKALPSGFSSATSLTEVRQGAEEKYEDFVARLVSTAERLTTNKDISEMIVKQLAFENANSVCKALLRPIKQTGQLNDFIRQCADVGPAFVRGVAIAAALQGKTYAQYVQTYGNKPKGKDPACFRCGQIGHFKSNCPRVNKRSGPIHRPIEGGPGAPCPRCQKGFHWARDCKSRYHKDGTFDSQSGKLPEGACSSAPDNNRSGIAQPILRNVFDLLHATPGRAGLDLCSTSSAILTPDSMPVALPTGVTGPLPEGVVGIILGRSSTSLKGIQVIPGVIDSDYTGEIKIMVSPPNQTVQIMKGQRIAQLLLLPYLTNNNLQTQEPRQDKGFGPTDLAFWEREITDKRPLKTIKVNGKEIKGLLDTGADVSCISGKDWPSSWPTHSTVTSLVGTGSAPSVAKSSQILPWTSDDSSGTFTPYVIPSIPCTLWGRDVLSQMGLLLLSPDEIVTGQMLNMHFNPDKRLGKTQQGIKDPIMPTVRSGRQGLGFQDKDPQFVEGAMVQVAADPIRWKHQDPVWVEQWPLTAEKLEAATVLVSEQLQLGHIEPSLSPWNTPIFVMKKKSGKWRLLQDLRAINVTMETMGALQPGLPSPVAIPKGDNIIVINLQDCFFSIPLHPDDCKHFAFSLPSPNLKRPFQRFQWKVLPQGMKNSPTLCQKYVARALSGIRHKYPEVYLIHYMDDILLAHQDKAHLHDVLDELIETLSAQGLKVAPEKTQMDPPYSYLGRIIENQTVTLQPLQLKTEHLCTLKDFQKLLGDINWIRPFLKLSTRDLIPLFEILHGDSHPNSKRELTPLALESLSKVNEALQGAVLTRINYSKPWSLIILPTEHSPTACLWQEGILEWLCLSATPKKVLADYPSLIAQIIMNGRERSRELFAQEPAEIVLPCSKFQIEELMQGITGFQVAMAGYTGSLGFNTPQDPILQFGNLTSFIFPTKTKTKPVEDALLAFTAGSSNGMASIIIYKNSSEPKIISFQTRETSAQRAQLVALIRLFQETPERFNLFSGSKYVVGLFPAIETATVPVYKTGISGLLLKLQVKVQQRQEPFYIGHIRAHSRLPGPLSEGNALADFHTKVACLTMDPVREAQEGHNIHHEGSRASDHSRTGSTKS</sequence>
<dbReference type="SUPFAM" id="SSF47836">
    <property type="entry name" value="Retroviral matrix proteins"/>
    <property type="match status" value="1"/>
</dbReference>
<dbReference type="OMA" id="WEREITD"/>
<dbReference type="Gene3D" id="3.30.420.10">
    <property type="entry name" value="Ribonuclease H-like superfamily/Ribonuclease H"/>
    <property type="match status" value="1"/>
</dbReference>
<proteinExistence type="inferred from homology"/>
<feature type="region of interest" description="Disordered" evidence="25">
    <location>
        <begin position="545"/>
        <end position="564"/>
    </location>
</feature>
<evidence type="ECO:0000256" key="10">
    <source>
        <dbReference type="ARBA" id="ARBA00022707"/>
    </source>
</evidence>
<evidence type="ECO:0000256" key="17">
    <source>
        <dbReference type="ARBA" id="ARBA00022833"/>
    </source>
</evidence>
<dbReference type="Pfam" id="PF14787">
    <property type="entry name" value="zf-CCHC_5"/>
    <property type="match status" value="1"/>
</dbReference>
<evidence type="ECO:0000256" key="8">
    <source>
        <dbReference type="ARBA" id="ARBA00022679"/>
    </source>
</evidence>
<keyword evidence="20" id="KW-0239">DNA-directed DNA polymerase</keyword>
<evidence type="ECO:0000259" key="27">
    <source>
        <dbReference type="PROSITE" id="PS50174"/>
    </source>
</evidence>
<dbReference type="InterPro" id="IPR036875">
    <property type="entry name" value="Znf_CCHC_sf"/>
</dbReference>
<evidence type="ECO:0000256" key="25">
    <source>
        <dbReference type="SAM" id="MobiDB-lite"/>
    </source>
</evidence>
<dbReference type="PROSITE" id="PS00141">
    <property type="entry name" value="ASP_PROTEASE"/>
    <property type="match status" value="1"/>
</dbReference>
<dbReference type="Gene3D" id="2.70.40.10">
    <property type="match status" value="1"/>
</dbReference>
<dbReference type="GO" id="GO:0006310">
    <property type="term" value="P:DNA recombination"/>
    <property type="evidence" value="ECO:0007669"/>
    <property type="project" value="UniProtKB-KW"/>
</dbReference>
<evidence type="ECO:0000256" key="14">
    <source>
        <dbReference type="ARBA" id="ARBA00022759"/>
    </source>
</evidence>
<evidence type="ECO:0000256" key="1">
    <source>
        <dbReference type="ARBA" id="ARBA00001339"/>
    </source>
</evidence>
<comment type="catalytic activity">
    <reaction evidence="1">
        <text>Processing at the authentic HIV-1 PR recognition site and release of the mature p17 matrix and the p24 capsid protein, as a result of the cleavage of the -SQNY-|-PIVQ- cleavage site.</text>
        <dbReference type="EC" id="3.4.23.50"/>
    </reaction>
</comment>
<feature type="region of interest" description="Disordered" evidence="25">
    <location>
        <begin position="88"/>
        <end position="116"/>
    </location>
</feature>
<keyword evidence="18" id="KW-0694">RNA-binding</keyword>
<evidence type="ECO:0000256" key="15">
    <source>
        <dbReference type="ARBA" id="ARBA00022771"/>
    </source>
</evidence>
<evidence type="ECO:0000256" key="16">
    <source>
        <dbReference type="ARBA" id="ARBA00022801"/>
    </source>
</evidence>
<feature type="domain" description="RNase H type-1" evidence="30">
    <location>
        <begin position="1305"/>
        <end position="1440"/>
    </location>
</feature>
<keyword evidence="10" id="KW-0519">Myristate</keyword>
<dbReference type="Pfam" id="PF00098">
    <property type="entry name" value="zf-CCHC"/>
    <property type="match status" value="1"/>
</dbReference>
<dbReference type="GO" id="GO:0035613">
    <property type="term" value="F:RNA stem-loop binding"/>
    <property type="evidence" value="ECO:0007669"/>
    <property type="project" value="TreeGrafter"/>
</dbReference>
<dbReference type="Pfam" id="PF00692">
    <property type="entry name" value="dUTPase"/>
    <property type="match status" value="1"/>
</dbReference>
<comment type="similarity">
    <text evidence="2">Belongs to the beta type-B retroviral polymerase family. HERV class-II K(HML-2) pol subfamily.</text>
</comment>
<keyword evidence="16" id="KW-0378">Hydrolase</keyword>
<evidence type="ECO:0000256" key="24">
    <source>
        <dbReference type="PROSITE-ProRule" id="PRU00047"/>
    </source>
</evidence>
<dbReference type="InterPro" id="IPR043128">
    <property type="entry name" value="Rev_trsase/Diguanyl_cyclase"/>
</dbReference>
<dbReference type="GO" id="GO:0075523">
    <property type="term" value="P:viral translational frameshifting"/>
    <property type="evidence" value="ECO:0007669"/>
    <property type="project" value="UniProtKB-KW"/>
</dbReference>
<protein>
    <recommendedName>
        <fullName evidence="6">Gag-Pro-Pol polyprotein</fullName>
        <ecNumber evidence="4">2.7.7.49</ecNumber>
        <ecNumber evidence="3">3.1.26.4</ecNumber>
        <ecNumber evidence="5">3.4.23.50</ecNumber>
    </recommendedName>
</protein>
<evidence type="ECO:0000256" key="4">
    <source>
        <dbReference type="ARBA" id="ARBA00012493"/>
    </source>
</evidence>
<keyword evidence="22" id="KW-0511">Multifunctional enzyme</keyword>
<dbReference type="Gene3D" id="1.10.1200.30">
    <property type="match status" value="1"/>
</dbReference>
<dbReference type="SUPFAM" id="SSF47353">
    <property type="entry name" value="Retrovirus capsid dimerization domain-like"/>
    <property type="match status" value="1"/>
</dbReference>
<dbReference type="Pfam" id="PF00077">
    <property type="entry name" value="RVP"/>
    <property type="match status" value="1"/>
</dbReference>
<evidence type="ECO:0000256" key="5">
    <source>
        <dbReference type="ARBA" id="ARBA00013083"/>
    </source>
</evidence>